<organism evidence="2 3">
    <name type="scientific">Bradyrhizobium sediminis</name>
    <dbReference type="NCBI Taxonomy" id="2840469"/>
    <lineage>
        <taxon>Bacteria</taxon>
        <taxon>Pseudomonadati</taxon>
        <taxon>Pseudomonadota</taxon>
        <taxon>Alphaproteobacteria</taxon>
        <taxon>Hyphomicrobiales</taxon>
        <taxon>Nitrobacteraceae</taxon>
        <taxon>Bradyrhizobium</taxon>
    </lineage>
</organism>
<dbReference type="PANTHER" id="PTHR43798">
    <property type="entry name" value="MONOACYLGLYCEROL LIPASE"/>
    <property type="match status" value="1"/>
</dbReference>
<name>A0A975NBH9_9BRAD</name>
<evidence type="ECO:0000259" key="1">
    <source>
        <dbReference type="Pfam" id="PF00561"/>
    </source>
</evidence>
<sequence length="299" mass="33085">MDTAPDAPQARYYRSQGLRLHYTDWGNPSAPPLILVHGGLDQSRSWDHLARALRGRFHVIAPDLRGHGDSEWATGSSYSLADHVYDLRCLVKSEGLEKFALVGHSMGGMVSLAYAGAFPEQVSRLVVLDGVTNFPARKVKPIDVRIAEWVSDLDKTAQRKAHRYASVADGADRIQARNARLTREQAMHLATHALKQDADGRYSWKFDPYLRARAPYRLSLEDYVALWSRIACPTLLVSGSESFLPDPATAGVLGHFRQAELVRIEGAAHWLQHDKPEEVLKALEGFLAAEAEPALSAEG</sequence>
<dbReference type="InterPro" id="IPR000073">
    <property type="entry name" value="AB_hydrolase_1"/>
</dbReference>
<dbReference type="PANTHER" id="PTHR43798:SF33">
    <property type="entry name" value="HYDROLASE, PUTATIVE (AFU_ORTHOLOGUE AFUA_2G14860)-RELATED"/>
    <property type="match status" value="1"/>
</dbReference>
<reference evidence="2" key="1">
    <citation type="submission" date="2021-06" db="EMBL/GenBank/DDBJ databases">
        <title>Bradyrhizobium sp. S2-20-1 Genome sequencing.</title>
        <authorList>
            <person name="Jin L."/>
        </authorList>
    </citation>
    <scope>NUCLEOTIDE SEQUENCE</scope>
    <source>
        <strain evidence="2">S2-20-1</strain>
    </source>
</reference>
<accession>A0A975NBH9</accession>
<dbReference type="AlphaFoldDB" id="A0A975NBH9"/>
<evidence type="ECO:0000313" key="2">
    <source>
        <dbReference type="EMBL" id="QWG12037.1"/>
    </source>
</evidence>
<dbReference type="GO" id="GO:0016020">
    <property type="term" value="C:membrane"/>
    <property type="evidence" value="ECO:0007669"/>
    <property type="project" value="TreeGrafter"/>
</dbReference>
<dbReference type="PRINTS" id="PR00412">
    <property type="entry name" value="EPOXHYDRLASE"/>
</dbReference>
<feature type="domain" description="AB hydrolase-1" evidence="1">
    <location>
        <begin position="31"/>
        <end position="276"/>
    </location>
</feature>
<proteinExistence type="predicted"/>
<dbReference type="PRINTS" id="PR00111">
    <property type="entry name" value="ABHYDROLASE"/>
</dbReference>
<dbReference type="EMBL" id="CP076134">
    <property type="protein sequence ID" value="QWG12037.1"/>
    <property type="molecule type" value="Genomic_DNA"/>
</dbReference>
<dbReference type="GO" id="GO:0016787">
    <property type="term" value="F:hydrolase activity"/>
    <property type="evidence" value="ECO:0007669"/>
    <property type="project" value="UniProtKB-KW"/>
</dbReference>
<keyword evidence="2" id="KW-0378">Hydrolase</keyword>
<dbReference type="RefSeq" id="WP_215620881.1">
    <property type="nucleotide sequence ID" value="NZ_CP076134.1"/>
</dbReference>
<dbReference type="Gene3D" id="3.40.50.1820">
    <property type="entry name" value="alpha/beta hydrolase"/>
    <property type="match status" value="1"/>
</dbReference>
<dbReference type="InterPro" id="IPR000639">
    <property type="entry name" value="Epox_hydrolase-like"/>
</dbReference>
<dbReference type="Pfam" id="PF00561">
    <property type="entry name" value="Abhydrolase_1"/>
    <property type="match status" value="1"/>
</dbReference>
<dbReference type="InterPro" id="IPR050266">
    <property type="entry name" value="AB_hydrolase_sf"/>
</dbReference>
<gene>
    <name evidence="2" type="ORF">KMZ29_20245</name>
</gene>
<protein>
    <submittedName>
        <fullName evidence="2">Alpha/beta hydrolase</fullName>
    </submittedName>
</protein>
<dbReference type="SUPFAM" id="SSF53474">
    <property type="entry name" value="alpha/beta-Hydrolases"/>
    <property type="match status" value="1"/>
</dbReference>
<dbReference type="Proteomes" id="UP000680839">
    <property type="component" value="Chromosome"/>
</dbReference>
<evidence type="ECO:0000313" key="3">
    <source>
        <dbReference type="Proteomes" id="UP000680839"/>
    </source>
</evidence>
<dbReference type="InterPro" id="IPR029058">
    <property type="entry name" value="AB_hydrolase_fold"/>
</dbReference>